<dbReference type="PROSITE" id="PS50097">
    <property type="entry name" value="BTB"/>
    <property type="match status" value="1"/>
</dbReference>
<feature type="domain" description="BTB" evidence="2">
    <location>
        <begin position="24"/>
        <end position="83"/>
    </location>
</feature>
<organism evidence="3 4">
    <name type="scientific">Penicillium camemberti (strain FM 013)</name>
    <dbReference type="NCBI Taxonomy" id="1429867"/>
    <lineage>
        <taxon>Eukaryota</taxon>
        <taxon>Fungi</taxon>
        <taxon>Dikarya</taxon>
        <taxon>Ascomycota</taxon>
        <taxon>Pezizomycotina</taxon>
        <taxon>Eurotiomycetes</taxon>
        <taxon>Eurotiomycetidae</taxon>
        <taxon>Eurotiales</taxon>
        <taxon>Aspergillaceae</taxon>
        <taxon>Penicillium</taxon>
    </lineage>
</organism>
<name>A0A0G4NXM5_PENC3</name>
<proteinExistence type="predicted"/>
<dbReference type="InterPro" id="IPR011333">
    <property type="entry name" value="SKP1/BTB/POZ_sf"/>
</dbReference>
<evidence type="ECO:0000313" key="4">
    <source>
        <dbReference type="Proteomes" id="UP000053732"/>
    </source>
</evidence>
<reference evidence="3 4" key="1">
    <citation type="journal article" date="2014" name="Nat. Commun.">
        <title>Multiple recent horizontal transfers of a large genomic region in cheese making fungi.</title>
        <authorList>
            <person name="Cheeseman K."/>
            <person name="Ropars J."/>
            <person name="Renault P."/>
            <person name="Dupont J."/>
            <person name="Gouzy J."/>
            <person name="Branca A."/>
            <person name="Abraham A.L."/>
            <person name="Ceppi M."/>
            <person name="Conseiller E."/>
            <person name="Debuchy R."/>
            <person name="Malagnac F."/>
            <person name="Goarin A."/>
            <person name="Silar P."/>
            <person name="Lacoste S."/>
            <person name="Sallet E."/>
            <person name="Bensimon A."/>
            <person name="Giraud T."/>
            <person name="Brygoo Y."/>
        </authorList>
    </citation>
    <scope>NUCLEOTIDE SEQUENCE [LARGE SCALE GENOMIC DNA]</scope>
    <source>
        <strain evidence="4">FM 013</strain>
    </source>
</reference>
<dbReference type="CDD" id="cd18186">
    <property type="entry name" value="BTB_POZ_ZBTB_KLHL-like"/>
    <property type="match status" value="1"/>
</dbReference>
<evidence type="ECO:0000313" key="3">
    <source>
        <dbReference type="EMBL" id="CRL18828.1"/>
    </source>
</evidence>
<dbReference type="STRING" id="1429867.A0A0G4NXM5"/>
<accession>A0A0G4NXM5</accession>
<dbReference type="EMBL" id="HG793135">
    <property type="protein sequence ID" value="CRL18828.1"/>
    <property type="molecule type" value="Genomic_DNA"/>
</dbReference>
<evidence type="ECO:0000256" key="1">
    <source>
        <dbReference type="SAM" id="MobiDB-lite"/>
    </source>
</evidence>
<feature type="region of interest" description="Disordered" evidence="1">
    <location>
        <begin position="89"/>
        <end position="112"/>
    </location>
</feature>
<dbReference type="AlphaFoldDB" id="A0A0G4NXM5"/>
<keyword evidence="4" id="KW-1185">Reference proteome</keyword>
<sequence length="219" mass="24442">MASTKDSSLFCEAVGGLLMEDRFSDMTIVCQEVTTKAHRAIICTQSSFFDAALKHGFKESISGTINLPDDDPETIKRVLCFLYQQTYNDQYGKPKSNPPGNSKNPTNEPEHRKTTAYSNFSVYLAADKFGIFPLKELALTKLSAWIRGYYRTPSFPKIVLEIMTSMPHDSILLGLLSDVISDYLYTLGSNNEILEFLKDHGQLGSLIISKTAKKGSVDY</sequence>
<dbReference type="PANTHER" id="PTHR47843:SF5">
    <property type="entry name" value="BTB_POZ DOMAIN PROTEIN"/>
    <property type="match status" value="1"/>
</dbReference>
<dbReference type="PANTHER" id="PTHR47843">
    <property type="entry name" value="BTB DOMAIN-CONTAINING PROTEIN-RELATED"/>
    <property type="match status" value="1"/>
</dbReference>
<dbReference type="Gene3D" id="3.30.710.10">
    <property type="entry name" value="Potassium Channel Kv1.1, Chain A"/>
    <property type="match status" value="1"/>
</dbReference>
<protein>
    <submittedName>
        <fullName evidence="3">BTB/POZ fold</fullName>
    </submittedName>
</protein>
<dbReference type="InterPro" id="IPR000210">
    <property type="entry name" value="BTB/POZ_dom"/>
</dbReference>
<evidence type="ECO:0000259" key="2">
    <source>
        <dbReference type="PROSITE" id="PS50097"/>
    </source>
</evidence>
<dbReference type="SMART" id="SM00225">
    <property type="entry name" value="BTB"/>
    <property type="match status" value="1"/>
</dbReference>
<dbReference type="Proteomes" id="UP000053732">
    <property type="component" value="Unassembled WGS sequence"/>
</dbReference>
<feature type="compositionally biased region" description="Low complexity" evidence="1">
    <location>
        <begin position="93"/>
        <end position="105"/>
    </location>
</feature>
<dbReference type="SUPFAM" id="SSF54695">
    <property type="entry name" value="POZ domain"/>
    <property type="match status" value="1"/>
</dbReference>
<gene>
    <name evidence="3" type="ORF">PCAMFM013_S002g000698</name>
</gene>
<dbReference type="Pfam" id="PF00651">
    <property type="entry name" value="BTB"/>
    <property type="match status" value="1"/>
</dbReference>